<proteinExistence type="inferred from homology"/>
<dbReference type="Proteomes" id="UP001500831">
    <property type="component" value="Unassembled WGS sequence"/>
</dbReference>
<comment type="function">
    <text evidence="6">Catalyzes the dehydration of methylthioribulose-1-phosphate (MTRu-1-P) into 2,3-diketo-5-methylthiopentyl-1-phosphate (DK-MTP-1-P).</text>
</comment>
<sequence length="226" mass="23629">MTGPHSSDPLTGREARGGGPDGALSAERVFAAGARLAAESARFNGFGWMRGTSGNLSEVVGRDPLRLAVTASGLDKGELAETDVAVVGPDGAAVGVEGVTPLVPSAEAGLHARVAALTGADAVVHVHALSAVVAAHHWPRGVRLRDVETLKGIGRLAHDDEVVIPVIRNSQDMVELGDRFEEAFDPRTPAVLVASHGLYAWGADLKRARHVTECVEWLLSYAIATR</sequence>
<evidence type="ECO:0000313" key="9">
    <source>
        <dbReference type="EMBL" id="GAA2879488.1"/>
    </source>
</evidence>
<dbReference type="SUPFAM" id="SSF53639">
    <property type="entry name" value="AraD/HMP-PK domain-like"/>
    <property type="match status" value="1"/>
</dbReference>
<keyword evidence="10" id="KW-1185">Reference proteome</keyword>
<evidence type="ECO:0000256" key="1">
    <source>
        <dbReference type="ARBA" id="ARBA00022605"/>
    </source>
</evidence>
<evidence type="ECO:0000256" key="2">
    <source>
        <dbReference type="ARBA" id="ARBA00022723"/>
    </source>
</evidence>
<dbReference type="PANTHER" id="PTHR10640">
    <property type="entry name" value="METHYLTHIORIBULOSE-1-PHOSPHATE DEHYDRATASE"/>
    <property type="match status" value="1"/>
</dbReference>
<keyword evidence="1 6" id="KW-0028">Amino-acid biosynthesis</keyword>
<gene>
    <name evidence="6" type="primary">mtnB</name>
    <name evidence="9" type="ORF">GCM10010517_41810</name>
</gene>
<keyword evidence="3 6" id="KW-0862">Zinc</keyword>
<organism evidence="9 10">
    <name type="scientific">Streptosporangium fragile</name>
    <dbReference type="NCBI Taxonomy" id="46186"/>
    <lineage>
        <taxon>Bacteria</taxon>
        <taxon>Bacillati</taxon>
        <taxon>Actinomycetota</taxon>
        <taxon>Actinomycetes</taxon>
        <taxon>Streptosporangiales</taxon>
        <taxon>Streptosporangiaceae</taxon>
        <taxon>Streptosporangium</taxon>
    </lineage>
</organism>
<comment type="caution">
    <text evidence="9">The sequence shown here is derived from an EMBL/GenBank/DDBJ whole genome shotgun (WGS) entry which is preliminary data.</text>
</comment>
<feature type="binding site" evidence="6">
    <location>
        <position position="125"/>
    </location>
    <ligand>
        <name>Zn(2+)</name>
        <dbReference type="ChEBI" id="CHEBI:29105"/>
    </ligand>
</feature>
<comment type="similarity">
    <text evidence="6">Belongs to the aldolase class II family. MtnB subfamily.</text>
</comment>
<evidence type="ECO:0000256" key="3">
    <source>
        <dbReference type="ARBA" id="ARBA00022833"/>
    </source>
</evidence>
<dbReference type="RefSeq" id="WP_344974011.1">
    <property type="nucleotide sequence ID" value="NZ_BAAAVI010000029.1"/>
</dbReference>
<evidence type="ECO:0000256" key="5">
    <source>
        <dbReference type="ARBA" id="ARBA00023239"/>
    </source>
</evidence>
<dbReference type="InterPro" id="IPR017714">
    <property type="entry name" value="MethylthioRu-1-P_deHdtase_MtnB"/>
</dbReference>
<comment type="pathway">
    <text evidence="6">Amino-acid biosynthesis; L-methionine biosynthesis via salvage pathway; L-methionine from S-methyl-5-thio-alpha-D-ribose 1-phosphate: step 2/6.</text>
</comment>
<comment type="cofactor">
    <cofactor evidence="6">
        <name>Zn(2+)</name>
        <dbReference type="ChEBI" id="CHEBI:29105"/>
    </cofactor>
    <text evidence="6">Binds 1 zinc ion per subunit.</text>
</comment>
<dbReference type="HAMAP" id="MF_01677">
    <property type="entry name" value="Salvage_MtnB"/>
    <property type="match status" value="1"/>
</dbReference>
<dbReference type="Gene3D" id="3.40.225.10">
    <property type="entry name" value="Class II aldolase/adducin N-terminal domain"/>
    <property type="match status" value="1"/>
</dbReference>
<comment type="catalytic activity">
    <reaction evidence="6">
        <text>5-(methylsulfanyl)-D-ribulose 1-phosphate = 5-methylsulfanyl-2,3-dioxopentyl phosphate + H2O</text>
        <dbReference type="Rhea" id="RHEA:15549"/>
        <dbReference type="ChEBI" id="CHEBI:15377"/>
        <dbReference type="ChEBI" id="CHEBI:58548"/>
        <dbReference type="ChEBI" id="CHEBI:58828"/>
        <dbReference type="EC" id="4.2.1.109"/>
    </reaction>
</comment>
<dbReference type="EC" id="4.2.1.109" evidence="6"/>
<name>A0ABN3W0F4_9ACTN</name>
<keyword evidence="5 6" id="KW-0456">Lyase</keyword>
<feature type="region of interest" description="Disordered" evidence="7">
    <location>
        <begin position="1"/>
        <end position="24"/>
    </location>
</feature>
<reference evidence="9 10" key="1">
    <citation type="journal article" date="2019" name="Int. J. Syst. Evol. Microbiol.">
        <title>The Global Catalogue of Microorganisms (GCM) 10K type strain sequencing project: providing services to taxonomists for standard genome sequencing and annotation.</title>
        <authorList>
            <consortium name="The Broad Institute Genomics Platform"/>
            <consortium name="The Broad Institute Genome Sequencing Center for Infectious Disease"/>
            <person name="Wu L."/>
            <person name="Ma J."/>
        </authorList>
    </citation>
    <scope>NUCLEOTIDE SEQUENCE [LARGE SCALE GENOMIC DNA]</scope>
    <source>
        <strain evidence="9 10">JCM 6242</strain>
    </source>
</reference>
<evidence type="ECO:0000256" key="7">
    <source>
        <dbReference type="SAM" id="MobiDB-lite"/>
    </source>
</evidence>
<protein>
    <recommendedName>
        <fullName evidence="6">Methylthioribulose-1-phosphate dehydratase</fullName>
        <shortName evidence="6">MTRu-1-P dehydratase</shortName>
        <ecNumber evidence="6">4.2.1.109</ecNumber>
    </recommendedName>
</protein>
<evidence type="ECO:0000313" key="10">
    <source>
        <dbReference type="Proteomes" id="UP001500831"/>
    </source>
</evidence>
<evidence type="ECO:0000256" key="4">
    <source>
        <dbReference type="ARBA" id="ARBA00023167"/>
    </source>
</evidence>
<keyword evidence="2 6" id="KW-0479">Metal-binding</keyword>
<dbReference type="PANTHER" id="PTHR10640:SF7">
    <property type="entry name" value="METHYLTHIORIBULOSE-1-PHOSPHATE DEHYDRATASE"/>
    <property type="match status" value="1"/>
</dbReference>
<feature type="binding site" evidence="6">
    <location>
        <position position="127"/>
    </location>
    <ligand>
        <name>Zn(2+)</name>
        <dbReference type="ChEBI" id="CHEBI:29105"/>
    </ligand>
</feature>
<dbReference type="NCBIfam" id="TIGR03328">
    <property type="entry name" value="salvage_mtnB"/>
    <property type="match status" value="1"/>
</dbReference>
<dbReference type="EMBL" id="BAAAVI010000029">
    <property type="protein sequence ID" value="GAA2879488.1"/>
    <property type="molecule type" value="Genomic_DNA"/>
</dbReference>
<feature type="domain" description="Class II aldolase/adducin N-terminal" evidence="8">
    <location>
        <begin position="34"/>
        <end position="223"/>
    </location>
</feature>
<dbReference type="InterPro" id="IPR036409">
    <property type="entry name" value="Aldolase_II/adducin_N_sf"/>
</dbReference>
<dbReference type="SMART" id="SM01007">
    <property type="entry name" value="Aldolase_II"/>
    <property type="match status" value="1"/>
</dbReference>
<evidence type="ECO:0000256" key="6">
    <source>
        <dbReference type="HAMAP-Rule" id="MF_01677"/>
    </source>
</evidence>
<dbReference type="Pfam" id="PF00596">
    <property type="entry name" value="Aldolase_II"/>
    <property type="match status" value="1"/>
</dbReference>
<evidence type="ECO:0000259" key="8">
    <source>
        <dbReference type="SMART" id="SM01007"/>
    </source>
</evidence>
<dbReference type="InterPro" id="IPR001303">
    <property type="entry name" value="Aldolase_II/adducin_N"/>
</dbReference>
<keyword evidence="4 6" id="KW-0486">Methionine biosynthesis</keyword>
<accession>A0ABN3W0F4</accession>